<dbReference type="AlphaFoldDB" id="A0AAD3XR94"/>
<dbReference type="InterPro" id="IPR006501">
    <property type="entry name" value="Pectinesterase_inhib_dom"/>
</dbReference>
<keyword evidence="7" id="KW-1185">Reference proteome</keyword>
<dbReference type="GO" id="GO:0004857">
    <property type="term" value="F:enzyme inhibitor activity"/>
    <property type="evidence" value="ECO:0007669"/>
    <property type="project" value="InterPro"/>
</dbReference>
<evidence type="ECO:0000256" key="1">
    <source>
        <dbReference type="ARBA" id="ARBA00022729"/>
    </source>
</evidence>
<keyword evidence="1 4" id="KW-0732">Signal</keyword>
<feature type="chain" id="PRO_5042116495" description="Pectinesterase inhibitor domain-containing protein" evidence="4">
    <location>
        <begin position="38"/>
        <end position="200"/>
    </location>
</feature>
<dbReference type="FunFam" id="1.20.140.40:FF:000002">
    <property type="entry name" value="Putative invertase inhibitor"/>
    <property type="match status" value="1"/>
</dbReference>
<dbReference type="EMBL" id="BSYO01000013">
    <property type="protein sequence ID" value="GMH13769.1"/>
    <property type="molecule type" value="Genomic_DNA"/>
</dbReference>
<dbReference type="Proteomes" id="UP001279734">
    <property type="component" value="Unassembled WGS sequence"/>
</dbReference>
<dbReference type="InterPro" id="IPR034088">
    <property type="entry name" value="Pla_a_1-like"/>
</dbReference>
<evidence type="ECO:0000313" key="7">
    <source>
        <dbReference type="Proteomes" id="UP001279734"/>
    </source>
</evidence>
<evidence type="ECO:0000313" key="6">
    <source>
        <dbReference type="EMBL" id="GMH13769.1"/>
    </source>
</evidence>
<proteinExistence type="inferred from homology"/>
<dbReference type="GO" id="GO:0005576">
    <property type="term" value="C:extracellular region"/>
    <property type="evidence" value="ECO:0007669"/>
    <property type="project" value="UniProtKB-ARBA"/>
</dbReference>
<gene>
    <name evidence="6" type="ORF">Nepgr_015610</name>
</gene>
<evidence type="ECO:0000256" key="3">
    <source>
        <dbReference type="ARBA" id="ARBA00038471"/>
    </source>
</evidence>
<reference evidence="6" key="1">
    <citation type="submission" date="2023-05" db="EMBL/GenBank/DDBJ databases">
        <title>Nepenthes gracilis genome sequencing.</title>
        <authorList>
            <person name="Fukushima K."/>
        </authorList>
    </citation>
    <scope>NUCLEOTIDE SEQUENCE</scope>
    <source>
        <strain evidence="6">SING2019-196</strain>
    </source>
</reference>
<feature type="domain" description="Pectinesterase inhibitor" evidence="5">
    <location>
        <begin position="40"/>
        <end position="193"/>
    </location>
</feature>
<dbReference type="PANTHER" id="PTHR35357:SF17">
    <property type="entry name" value="PECTINESTERASE INHIBITOR 12"/>
    <property type="match status" value="1"/>
</dbReference>
<evidence type="ECO:0000256" key="2">
    <source>
        <dbReference type="ARBA" id="ARBA00023157"/>
    </source>
</evidence>
<dbReference type="SUPFAM" id="SSF101148">
    <property type="entry name" value="Plant invertase/pectin methylesterase inhibitor"/>
    <property type="match status" value="1"/>
</dbReference>
<accession>A0AAD3XR94</accession>
<comment type="similarity">
    <text evidence="3">Belongs to the PMEI family.</text>
</comment>
<dbReference type="SMART" id="SM00856">
    <property type="entry name" value="PMEI"/>
    <property type="match status" value="1"/>
</dbReference>
<sequence length="200" mass="22120">MSPSSAFPLRHRTRGHHRHHLLLFISLLLSSSSFTSAAGDHDNLIHQTCKASSTTDPNINYTFCVNALQAAPASRCARLPRLGLLSLRLARDNATDTRCYIRQYMKSKAKVLDPRAKAALDDCLELYSDSIATLLEAMQDYRAKRFADVNVKVSSVIDGSDTCEDGFTEGGIASPLSRQNNFSFQLSAMVLSIVNKIQFH</sequence>
<feature type="signal peptide" evidence="4">
    <location>
        <begin position="1"/>
        <end position="37"/>
    </location>
</feature>
<dbReference type="CDD" id="cd15795">
    <property type="entry name" value="PMEI-Pla_a_1_like"/>
    <property type="match status" value="1"/>
</dbReference>
<comment type="caution">
    <text evidence="6">The sequence shown here is derived from an EMBL/GenBank/DDBJ whole genome shotgun (WGS) entry which is preliminary data.</text>
</comment>
<keyword evidence="2" id="KW-1015">Disulfide bond</keyword>
<protein>
    <recommendedName>
        <fullName evidence="5">Pectinesterase inhibitor domain-containing protein</fullName>
    </recommendedName>
</protein>
<evidence type="ECO:0000259" key="5">
    <source>
        <dbReference type="SMART" id="SM00856"/>
    </source>
</evidence>
<dbReference type="Pfam" id="PF04043">
    <property type="entry name" value="PMEI"/>
    <property type="match status" value="1"/>
</dbReference>
<organism evidence="6 7">
    <name type="scientific">Nepenthes gracilis</name>
    <name type="common">Slender pitcher plant</name>
    <dbReference type="NCBI Taxonomy" id="150966"/>
    <lineage>
        <taxon>Eukaryota</taxon>
        <taxon>Viridiplantae</taxon>
        <taxon>Streptophyta</taxon>
        <taxon>Embryophyta</taxon>
        <taxon>Tracheophyta</taxon>
        <taxon>Spermatophyta</taxon>
        <taxon>Magnoliopsida</taxon>
        <taxon>eudicotyledons</taxon>
        <taxon>Gunneridae</taxon>
        <taxon>Pentapetalae</taxon>
        <taxon>Caryophyllales</taxon>
        <taxon>Nepenthaceae</taxon>
        <taxon>Nepenthes</taxon>
    </lineage>
</organism>
<dbReference type="NCBIfam" id="TIGR01614">
    <property type="entry name" value="PME_inhib"/>
    <property type="match status" value="1"/>
</dbReference>
<evidence type="ECO:0000256" key="4">
    <source>
        <dbReference type="SAM" id="SignalP"/>
    </source>
</evidence>
<dbReference type="Gene3D" id="1.20.140.40">
    <property type="entry name" value="Invertase/pectin methylesterase inhibitor family protein"/>
    <property type="match status" value="1"/>
</dbReference>
<dbReference type="PANTHER" id="PTHR35357">
    <property type="entry name" value="OS02G0537100 PROTEIN"/>
    <property type="match status" value="1"/>
</dbReference>
<dbReference type="InterPro" id="IPR035513">
    <property type="entry name" value="Invertase/methylesterase_inhib"/>
</dbReference>
<name>A0AAD3XR94_NEPGR</name>